<reference evidence="2" key="1">
    <citation type="submission" date="2013-12" db="EMBL/GenBank/DDBJ databases">
        <authorList>
            <person name="Aslett M."/>
        </authorList>
    </citation>
    <scope>NUCLEOTIDE SEQUENCE [LARGE SCALE GENOMIC DNA]</scope>
    <source>
        <strain evidence="2">Lindley</strain>
    </source>
</reference>
<proteinExistence type="predicted"/>
<protein>
    <submittedName>
        <fullName evidence="3">Uncharacterized protein</fullName>
    </submittedName>
</protein>
<evidence type="ECO:0000256" key="1">
    <source>
        <dbReference type="SAM" id="MobiDB-lite"/>
    </source>
</evidence>
<evidence type="ECO:0000313" key="2">
    <source>
        <dbReference type="Proteomes" id="UP000050741"/>
    </source>
</evidence>
<sequence length="120" mass="13214">MMAQLLAFIRKEMITQLEETNSKNLNAFDEDDRVYVAKRFGDEKQRGPRESGVFPGAPERRAFTFSRRTDGTLEAAVDTDEEDEIGADSGTTRAETRAAGAHKRNAVEGTGHREAPGVIA</sequence>
<name>A0A183CCP5_GLOPA</name>
<feature type="compositionally biased region" description="Basic and acidic residues" evidence="1">
    <location>
        <begin position="110"/>
        <end position="120"/>
    </location>
</feature>
<accession>A0A183CCP5</accession>
<feature type="region of interest" description="Disordered" evidence="1">
    <location>
        <begin position="79"/>
        <end position="120"/>
    </location>
</feature>
<dbReference type="Proteomes" id="UP000050741">
    <property type="component" value="Unassembled WGS sequence"/>
</dbReference>
<dbReference type="WBParaSite" id="GPLIN_001064600">
    <property type="protein sequence ID" value="GPLIN_001064600"/>
    <property type="gene ID" value="GPLIN_001064600"/>
</dbReference>
<keyword evidence="2" id="KW-1185">Reference proteome</keyword>
<organism evidence="2 3">
    <name type="scientific">Globodera pallida</name>
    <name type="common">Potato cyst nematode worm</name>
    <name type="synonym">Heterodera pallida</name>
    <dbReference type="NCBI Taxonomy" id="36090"/>
    <lineage>
        <taxon>Eukaryota</taxon>
        <taxon>Metazoa</taxon>
        <taxon>Ecdysozoa</taxon>
        <taxon>Nematoda</taxon>
        <taxon>Chromadorea</taxon>
        <taxon>Rhabditida</taxon>
        <taxon>Tylenchina</taxon>
        <taxon>Tylenchomorpha</taxon>
        <taxon>Tylenchoidea</taxon>
        <taxon>Heteroderidae</taxon>
        <taxon>Heteroderinae</taxon>
        <taxon>Globodera</taxon>
    </lineage>
</organism>
<reference evidence="3" key="3">
    <citation type="submission" date="2016-06" db="UniProtKB">
        <authorList>
            <consortium name="WormBaseParasite"/>
        </authorList>
    </citation>
    <scope>IDENTIFICATION</scope>
</reference>
<reference evidence="2" key="2">
    <citation type="submission" date="2014-05" db="EMBL/GenBank/DDBJ databases">
        <title>The genome and life-stage specific transcriptomes of Globodera pallida elucidate key aspects of plant parasitism by a cyst nematode.</title>
        <authorList>
            <person name="Cotton J.A."/>
            <person name="Lilley C.J."/>
            <person name="Jones L.M."/>
            <person name="Kikuchi T."/>
            <person name="Reid A.J."/>
            <person name="Thorpe P."/>
            <person name="Tsai I.J."/>
            <person name="Beasley H."/>
            <person name="Blok V."/>
            <person name="Cock P.J.A."/>
            <person name="Van den Akker S.E."/>
            <person name="Holroyd N."/>
            <person name="Hunt M."/>
            <person name="Mantelin S."/>
            <person name="Naghra H."/>
            <person name="Pain A."/>
            <person name="Palomares-Rius J.E."/>
            <person name="Zarowiecki M."/>
            <person name="Berriman M."/>
            <person name="Jones J.T."/>
            <person name="Urwin P.E."/>
        </authorList>
    </citation>
    <scope>NUCLEOTIDE SEQUENCE [LARGE SCALE GENOMIC DNA]</scope>
    <source>
        <strain evidence="2">Lindley</strain>
    </source>
</reference>
<dbReference type="AlphaFoldDB" id="A0A183CCP5"/>
<evidence type="ECO:0000313" key="3">
    <source>
        <dbReference type="WBParaSite" id="GPLIN_001064600"/>
    </source>
</evidence>
<feature type="compositionally biased region" description="Low complexity" evidence="1">
    <location>
        <begin position="90"/>
        <end position="99"/>
    </location>
</feature>